<dbReference type="SUPFAM" id="SSF56349">
    <property type="entry name" value="DNA breaking-rejoining enzymes"/>
    <property type="match status" value="1"/>
</dbReference>
<evidence type="ECO:0000256" key="1">
    <source>
        <dbReference type="ARBA" id="ARBA00008857"/>
    </source>
</evidence>
<dbReference type="InterPro" id="IPR050808">
    <property type="entry name" value="Phage_Integrase"/>
</dbReference>
<dbReference type="InterPro" id="IPR002104">
    <property type="entry name" value="Integrase_catalytic"/>
</dbReference>
<evidence type="ECO:0000256" key="2">
    <source>
        <dbReference type="ARBA" id="ARBA00022908"/>
    </source>
</evidence>
<dbReference type="Pfam" id="PF00589">
    <property type="entry name" value="Phage_integrase"/>
    <property type="match status" value="1"/>
</dbReference>
<keyword evidence="3" id="KW-0233">DNA recombination</keyword>
<dbReference type="InterPro" id="IPR013762">
    <property type="entry name" value="Integrase-like_cat_sf"/>
</dbReference>
<evidence type="ECO:0000259" key="4">
    <source>
        <dbReference type="Pfam" id="PF00589"/>
    </source>
</evidence>
<gene>
    <name evidence="5" type="ORF">RAS12_10205</name>
</gene>
<dbReference type="Gene3D" id="1.10.443.10">
    <property type="entry name" value="Intergrase catalytic core"/>
    <property type="match status" value="1"/>
</dbReference>
<dbReference type="EMBL" id="CP132976">
    <property type="protein sequence ID" value="WMD22721.1"/>
    <property type="molecule type" value="Genomic_DNA"/>
</dbReference>
<protein>
    <submittedName>
        <fullName evidence="5">Tyrosine-type recombinase/integrase</fullName>
    </submittedName>
</protein>
<evidence type="ECO:0000256" key="3">
    <source>
        <dbReference type="ARBA" id="ARBA00023172"/>
    </source>
</evidence>
<feature type="domain" description="Tyr recombinase" evidence="4">
    <location>
        <begin position="30"/>
        <end position="100"/>
    </location>
</feature>
<reference evidence="5 6" key="1">
    <citation type="submission" date="2023-08" db="EMBL/GenBank/DDBJ databases">
        <title>Achromobacter seleniivolatilans sp. nov., isolated from seleniferous soil.</title>
        <authorList>
            <person name="Zhang S."/>
            <person name="Li K."/>
            <person name="Peng J."/>
            <person name="Zhao Q."/>
            <person name="Wang H."/>
            <person name="Guo Y."/>
        </authorList>
    </citation>
    <scope>NUCLEOTIDE SEQUENCE [LARGE SCALE GENOMIC DNA]</scope>
    <source>
        <strain evidence="5 6">R39</strain>
    </source>
</reference>
<name>A0ABY9M6V0_9BURK</name>
<dbReference type="Proteomes" id="UP001234798">
    <property type="component" value="Chromosome"/>
</dbReference>
<dbReference type="PANTHER" id="PTHR30629:SF2">
    <property type="entry name" value="PROPHAGE INTEGRASE INTS-RELATED"/>
    <property type="match status" value="1"/>
</dbReference>
<dbReference type="InterPro" id="IPR011010">
    <property type="entry name" value="DNA_brk_join_enz"/>
</dbReference>
<accession>A0ABY9M6V0</accession>
<dbReference type="PANTHER" id="PTHR30629">
    <property type="entry name" value="PROPHAGE INTEGRASE"/>
    <property type="match status" value="1"/>
</dbReference>
<evidence type="ECO:0000313" key="5">
    <source>
        <dbReference type="EMBL" id="WMD22721.1"/>
    </source>
</evidence>
<keyword evidence="6" id="KW-1185">Reference proteome</keyword>
<proteinExistence type="inferred from homology"/>
<comment type="similarity">
    <text evidence="1">Belongs to the 'phage' integrase family.</text>
</comment>
<dbReference type="RefSeq" id="WP_306947912.1">
    <property type="nucleotide sequence ID" value="NZ_CP132976.1"/>
</dbReference>
<organism evidence="5 6">
    <name type="scientific">Achromobacter seleniivolatilans</name>
    <dbReference type="NCBI Taxonomy" id="3047478"/>
    <lineage>
        <taxon>Bacteria</taxon>
        <taxon>Pseudomonadati</taxon>
        <taxon>Pseudomonadota</taxon>
        <taxon>Betaproteobacteria</taxon>
        <taxon>Burkholderiales</taxon>
        <taxon>Alcaligenaceae</taxon>
        <taxon>Achromobacter</taxon>
    </lineage>
</organism>
<evidence type="ECO:0000313" key="6">
    <source>
        <dbReference type="Proteomes" id="UP001234798"/>
    </source>
</evidence>
<sequence length="120" mass="13649">MQYAHVVEPEKIAMQLRKIHDCNGTFPVICALRLVRMLFARTGELRHMRWADINLDAGQWCYSVSKTGRQHIASLSSQAVEILRELQPLTGHHEYVFPGSGTDRDKLKHGLACPGLLQKR</sequence>
<keyword evidence="2" id="KW-0229">DNA integration</keyword>